<feature type="non-terminal residue" evidence="2">
    <location>
        <position position="1"/>
    </location>
</feature>
<sequence>VTVQVSEIEPARAGGRERSDSGRGRSDSSLSSGGRALPATYQARGGQQDLNGDVSFPTGATCRFVQTTLGSGWRLRFEVQDEGLSMRALASLKCVPIPMCGITPPSVSEGTRPRNESPLLACRS</sequence>
<dbReference type="Proteomes" id="UP001189429">
    <property type="component" value="Unassembled WGS sequence"/>
</dbReference>
<accession>A0ABN9PUR2</accession>
<protein>
    <submittedName>
        <fullName evidence="2">Uncharacterized protein</fullName>
    </submittedName>
</protein>
<name>A0ABN9PUR2_9DINO</name>
<reference evidence="2" key="1">
    <citation type="submission" date="2023-10" db="EMBL/GenBank/DDBJ databases">
        <authorList>
            <person name="Chen Y."/>
            <person name="Shah S."/>
            <person name="Dougan E. K."/>
            <person name="Thang M."/>
            <person name="Chan C."/>
        </authorList>
    </citation>
    <scope>NUCLEOTIDE SEQUENCE [LARGE SCALE GENOMIC DNA]</scope>
</reference>
<feature type="compositionally biased region" description="Low complexity" evidence="1">
    <location>
        <begin position="27"/>
        <end position="37"/>
    </location>
</feature>
<dbReference type="EMBL" id="CAUYUJ010001614">
    <property type="protein sequence ID" value="CAK0796752.1"/>
    <property type="molecule type" value="Genomic_DNA"/>
</dbReference>
<evidence type="ECO:0000256" key="1">
    <source>
        <dbReference type="SAM" id="MobiDB-lite"/>
    </source>
</evidence>
<organism evidence="2 3">
    <name type="scientific">Prorocentrum cordatum</name>
    <dbReference type="NCBI Taxonomy" id="2364126"/>
    <lineage>
        <taxon>Eukaryota</taxon>
        <taxon>Sar</taxon>
        <taxon>Alveolata</taxon>
        <taxon>Dinophyceae</taxon>
        <taxon>Prorocentrales</taxon>
        <taxon>Prorocentraceae</taxon>
        <taxon>Prorocentrum</taxon>
    </lineage>
</organism>
<comment type="caution">
    <text evidence="2">The sequence shown here is derived from an EMBL/GenBank/DDBJ whole genome shotgun (WGS) entry which is preliminary data.</text>
</comment>
<evidence type="ECO:0000313" key="2">
    <source>
        <dbReference type="EMBL" id="CAK0796752.1"/>
    </source>
</evidence>
<feature type="region of interest" description="Disordered" evidence="1">
    <location>
        <begin position="104"/>
        <end position="124"/>
    </location>
</feature>
<gene>
    <name evidence="2" type="ORF">PCOR1329_LOCUS6040</name>
</gene>
<feature type="region of interest" description="Disordered" evidence="1">
    <location>
        <begin position="1"/>
        <end position="38"/>
    </location>
</feature>
<keyword evidence="3" id="KW-1185">Reference proteome</keyword>
<feature type="compositionally biased region" description="Basic and acidic residues" evidence="1">
    <location>
        <begin position="14"/>
        <end position="26"/>
    </location>
</feature>
<evidence type="ECO:0000313" key="3">
    <source>
        <dbReference type="Proteomes" id="UP001189429"/>
    </source>
</evidence>
<proteinExistence type="predicted"/>